<evidence type="ECO:0000259" key="5">
    <source>
        <dbReference type="Pfam" id="PF08281"/>
    </source>
</evidence>
<dbReference type="InterPro" id="IPR013249">
    <property type="entry name" value="RNA_pol_sigma70_r4_t2"/>
</dbReference>
<evidence type="ECO:0000256" key="3">
    <source>
        <dbReference type="ARBA" id="ARBA00023082"/>
    </source>
</evidence>
<dbReference type="EMBL" id="FNGS01000003">
    <property type="protein sequence ID" value="SDL86195.1"/>
    <property type="molecule type" value="Genomic_DNA"/>
</dbReference>
<comment type="similarity">
    <text evidence="1">Belongs to the sigma-70 factor family. ECF subfamily.</text>
</comment>
<dbReference type="Proteomes" id="UP000198901">
    <property type="component" value="Unassembled WGS sequence"/>
</dbReference>
<gene>
    <name evidence="6" type="ORF">SAMN04488090_2021</name>
</gene>
<dbReference type="AlphaFoldDB" id="A0A1G9NJP8"/>
<keyword evidence="4" id="KW-0804">Transcription</keyword>
<name>A0A1G9NJP8_9BACT</name>
<dbReference type="STRING" id="563176.SAMN04488090_2021"/>
<proteinExistence type="inferred from homology"/>
<keyword evidence="7" id="KW-1185">Reference proteome</keyword>
<evidence type="ECO:0000256" key="2">
    <source>
        <dbReference type="ARBA" id="ARBA00023015"/>
    </source>
</evidence>
<reference evidence="6 7" key="1">
    <citation type="submission" date="2016-10" db="EMBL/GenBank/DDBJ databases">
        <authorList>
            <person name="de Groot N.N."/>
        </authorList>
    </citation>
    <scope>NUCLEOTIDE SEQUENCE [LARGE SCALE GENOMIC DNA]</scope>
    <source>
        <strain evidence="6 7">DSM 21668</strain>
    </source>
</reference>
<dbReference type="InterPro" id="IPR013324">
    <property type="entry name" value="RNA_pol_sigma_r3/r4-like"/>
</dbReference>
<dbReference type="GO" id="GO:0003677">
    <property type="term" value="F:DNA binding"/>
    <property type="evidence" value="ECO:0007669"/>
    <property type="project" value="InterPro"/>
</dbReference>
<dbReference type="SUPFAM" id="SSF88659">
    <property type="entry name" value="Sigma3 and sigma4 domains of RNA polymerase sigma factors"/>
    <property type="match status" value="1"/>
</dbReference>
<dbReference type="RefSeq" id="WP_093201167.1">
    <property type="nucleotide sequence ID" value="NZ_FNGS01000003.1"/>
</dbReference>
<dbReference type="InterPro" id="IPR039425">
    <property type="entry name" value="RNA_pol_sigma-70-like"/>
</dbReference>
<protein>
    <submittedName>
        <fullName evidence="6">RNA polymerase, sigma subunit, ECF family</fullName>
    </submittedName>
</protein>
<feature type="domain" description="RNA polymerase sigma factor 70 region 4 type 2" evidence="5">
    <location>
        <begin position="131"/>
        <end position="182"/>
    </location>
</feature>
<evidence type="ECO:0000313" key="7">
    <source>
        <dbReference type="Proteomes" id="UP000198901"/>
    </source>
</evidence>
<dbReference type="NCBIfam" id="TIGR02937">
    <property type="entry name" value="sigma70-ECF"/>
    <property type="match status" value="1"/>
</dbReference>
<dbReference type="Gene3D" id="1.10.1740.10">
    <property type="match status" value="1"/>
</dbReference>
<dbReference type="OrthoDB" id="9150024at2"/>
<dbReference type="Pfam" id="PF08281">
    <property type="entry name" value="Sigma70_r4_2"/>
    <property type="match status" value="1"/>
</dbReference>
<dbReference type="InterPro" id="IPR013325">
    <property type="entry name" value="RNA_pol_sigma_r2"/>
</dbReference>
<dbReference type="GO" id="GO:0006352">
    <property type="term" value="P:DNA-templated transcription initiation"/>
    <property type="evidence" value="ECO:0007669"/>
    <property type="project" value="InterPro"/>
</dbReference>
<dbReference type="InterPro" id="IPR036388">
    <property type="entry name" value="WH-like_DNA-bd_sf"/>
</dbReference>
<evidence type="ECO:0000256" key="1">
    <source>
        <dbReference type="ARBA" id="ARBA00010641"/>
    </source>
</evidence>
<evidence type="ECO:0000256" key="4">
    <source>
        <dbReference type="ARBA" id="ARBA00023163"/>
    </source>
</evidence>
<evidence type="ECO:0000313" key="6">
    <source>
        <dbReference type="EMBL" id="SDL86195.1"/>
    </source>
</evidence>
<organism evidence="6 7">
    <name type="scientific">Siphonobacter aquaeclarae</name>
    <dbReference type="NCBI Taxonomy" id="563176"/>
    <lineage>
        <taxon>Bacteria</taxon>
        <taxon>Pseudomonadati</taxon>
        <taxon>Bacteroidota</taxon>
        <taxon>Cytophagia</taxon>
        <taxon>Cytophagales</taxon>
        <taxon>Cytophagaceae</taxon>
        <taxon>Siphonobacter</taxon>
    </lineage>
</organism>
<dbReference type="SUPFAM" id="SSF88946">
    <property type="entry name" value="Sigma2 domain of RNA polymerase sigma factors"/>
    <property type="match status" value="1"/>
</dbReference>
<sequence>MAKLVPHDEALMAELWVRFKAGDEQAFDLLTERRYRTLFNYATRFSKDREFIKDCIQDLFLELWNRRQSIVTTPYVTIYLIKSLRNNLLRKQKQLRQWEFSQDEWDGEWSDGWTVEEEWISSEFTHESQASLRQAIQALPRRQQEVIFLKFYEGLSNEAIAQVMEVENQTVANFLYRALSQLRNTMPALVRVLAFFLFFP</sequence>
<dbReference type="Gene3D" id="1.10.10.10">
    <property type="entry name" value="Winged helix-like DNA-binding domain superfamily/Winged helix DNA-binding domain"/>
    <property type="match status" value="1"/>
</dbReference>
<dbReference type="PANTHER" id="PTHR43133">
    <property type="entry name" value="RNA POLYMERASE ECF-TYPE SIGMA FACTO"/>
    <property type="match status" value="1"/>
</dbReference>
<keyword evidence="2" id="KW-0805">Transcription regulation</keyword>
<accession>A0A1G9NJP8</accession>
<dbReference type="PANTHER" id="PTHR43133:SF46">
    <property type="entry name" value="RNA POLYMERASE SIGMA-70 FACTOR ECF SUBFAMILY"/>
    <property type="match status" value="1"/>
</dbReference>
<dbReference type="InterPro" id="IPR014284">
    <property type="entry name" value="RNA_pol_sigma-70_dom"/>
</dbReference>
<dbReference type="CDD" id="cd06171">
    <property type="entry name" value="Sigma70_r4"/>
    <property type="match status" value="1"/>
</dbReference>
<keyword evidence="3" id="KW-0731">Sigma factor</keyword>
<dbReference type="GO" id="GO:0016987">
    <property type="term" value="F:sigma factor activity"/>
    <property type="evidence" value="ECO:0007669"/>
    <property type="project" value="UniProtKB-KW"/>
</dbReference>